<gene>
    <name evidence="2" type="ORF">EV200_101685</name>
</gene>
<accession>A0A4R2HM02</accession>
<dbReference type="EMBL" id="SLWO01000001">
    <property type="protein sequence ID" value="TCO31237.1"/>
    <property type="molecule type" value="Genomic_DNA"/>
</dbReference>
<name>A0A4R2HM02_9SPHI</name>
<protein>
    <submittedName>
        <fullName evidence="2">Uncharacterized protein</fullName>
    </submittedName>
</protein>
<comment type="caution">
    <text evidence="2">The sequence shown here is derived from an EMBL/GenBank/DDBJ whole genome shotgun (WGS) entry which is preliminary data.</text>
</comment>
<organism evidence="2 3">
    <name type="scientific">Pedobacter psychrotolerans</name>
    <dbReference type="NCBI Taxonomy" id="1843235"/>
    <lineage>
        <taxon>Bacteria</taxon>
        <taxon>Pseudomonadati</taxon>
        <taxon>Bacteroidota</taxon>
        <taxon>Sphingobacteriia</taxon>
        <taxon>Sphingobacteriales</taxon>
        <taxon>Sphingobacteriaceae</taxon>
        <taxon>Pedobacter</taxon>
    </lineage>
</organism>
<feature type="region of interest" description="Disordered" evidence="1">
    <location>
        <begin position="1"/>
        <end position="62"/>
    </location>
</feature>
<dbReference type="RefSeq" id="WP_132529373.1">
    <property type="nucleotide sequence ID" value="NZ_BMJO01000001.1"/>
</dbReference>
<sequence length="62" mass="6743">MENEKNKTEESKEKKVGVIPVDDLKGSDADGAYTGDEESPEELAKQQLGTDAETDDKTGKDK</sequence>
<evidence type="ECO:0000313" key="2">
    <source>
        <dbReference type="EMBL" id="TCO31237.1"/>
    </source>
</evidence>
<feature type="compositionally biased region" description="Basic and acidic residues" evidence="1">
    <location>
        <begin position="1"/>
        <end position="28"/>
    </location>
</feature>
<dbReference type="OrthoDB" id="773267at2"/>
<evidence type="ECO:0000313" key="3">
    <source>
        <dbReference type="Proteomes" id="UP000295684"/>
    </source>
</evidence>
<reference evidence="2 3" key="1">
    <citation type="submission" date="2019-03" db="EMBL/GenBank/DDBJ databases">
        <title>Genomic Encyclopedia of Type Strains, Phase IV (KMG-IV): sequencing the most valuable type-strain genomes for metagenomic binning, comparative biology and taxonomic classification.</title>
        <authorList>
            <person name="Goeker M."/>
        </authorList>
    </citation>
    <scope>NUCLEOTIDE SEQUENCE [LARGE SCALE GENOMIC DNA]</scope>
    <source>
        <strain evidence="2 3">DSM 103236</strain>
    </source>
</reference>
<dbReference type="AlphaFoldDB" id="A0A4R2HM02"/>
<proteinExistence type="predicted"/>
<dbReference type="Proteomes" id="UP000295684">
    <property type="component" value="Unassembled WGS sequence"/>
</dbReference>
<evidence type="ECO:0000256" key="1">
    <source>
        <dbReference type="SAM" id="MobiDB-lite"/>
    </source>
</evidence>